<evidence type="ECO:0000256" key="1">
    <source>
        <dbReference type="ARBA" id="ARBA00007626"/>
    </source>
</evidence>
<dbReference type="OrthoDB" id="185373at2759"/>
<proteinExistence type="inferred from homology"/>
<reference evidence="4 5" key="1">
    <citation type="submission" date="2018-02" db="EMBL/GenBank/DDBJ databases">
        <title>Draft genome of wild Prunus yedoensis var. nudiflora.</title>
        <authorList>
            <person name="Baek S."/>
            <person name="Kim J.-H."/>
            <person name="Choi K."/>
            <person name="Kim G.-B."/>
            <person name="Cho A."/>
            <person name="Jang H."/>
            <person name="Shin C.-H."/>
            <person name="Yu H.-J."/>
            <person name="Mun J.-H."/>
        </authorList>
    </citation>
    <scope>NUCLEOTIDE SEQUENCE [LARGE SCALE GENOMIC DNA]</scope>
    <source>
        <strain evidence="5">cv. Jeju island</strain>
        <tissue evidence="4">Leaf</tissue>
    </source>
</reference>
<accession>A0A315ALQ9</accession>
<organism evidence="4 5">
    <name type="scientific">Prunus yedoensis var. nudiflora</name>
    <dbReference type="NCBI Taxonomy" id="2094558"/>
    <lineage>
        <taxon>Eukaryota</taxon>
        <taxon>Viridiplantae</taxon>
        <taxon>Streptophyta</taxon>
        <taxon>Embryophyta</taxon>
        <taxon>Tracheophyta</taxon>
        <taxon>Spermatophyta</taxon>
        <taxon>Magnoliopsida</taxon>
        <taxon>eudicotyledons</taxon>
        <taxon>Gunneridae</taxon>
        <taxon>Pentapetalae</taxon>
        <taxon>rosids</taxon>
        <taxon>fabids</taxon>
        <taxon>Rosales</taxon>
        <taxon>Rosaceae</taxon>
        <taxon>Amygdaloideae</taxon>
        <taxon>Amygdaleae</taxon>
        <taxon>Prunus</taxon>
    </lineage>
</organism>
<dbReference type="STRING" id="2094558.A0A315ALQ9"/>
<protein>
    <submittedName>
        <fullName evidence="4">Pentatricopeptide repeat-containing protein</fullName>
    </submittedName>
</protein>
<sequence>MEEKGCSPDTVTYNTIIQGFIRNDELSRAQELIQEMMTKGFCADDSTAKMITDLITKGKLDPTFHPVEKKSE</sequence>
<name>A0A315ALQ9_PRUYE</name>
<evidence type="ECO:0000313" key="4">
    <source>
        <dbReference type="EMBL" id="PQQ15236.1"/>
    </source>
</evidence>
<dbReference type="NCBIfam" id="TIGR00756">
    <property type="entry name" value="PPR"/>
    <property type="match status" value="1"/>
</dbReference>
<dbReference type="InterPro" id="IPR011990">
    <property type="entry name" value="TPR-like_helical_dom_sf"/>
</dbReference>
<evidence type="ECO:0000256" key="3">
    <source>
        <dbReference type="PROSITE-ProRule" id="PRU00708"/>
    </source>
</evidence>
<dbReference type="Proteomes" id="UP000250321">
    <property type="component" value="Unassembled WGS sequence"/>
</dbReference>
<dbReference type="PROSITE" id="PS51375">
    <property type="entry name" value="PPR"/>
    <property type="match status" value="1"/>
</dbReference>
<dbReference type="Pfam" id="PF12854">
    <property type="entry name" value="PPR_1"/>
    <property type="match status" value="1"/>
</dbReference>
<dbReference type="PANTHER" id="PTHR47941">
    <property type="entry name" value="PENTATRICOPEPTIDE REPEAT-CONTAINING PROTEIN 3, MITOCHONDRIAL"/>
    <property type="match status" value="1"/>
</dbReference>
<evidence type="ECO:0000256" key="2">
    <source>
        <dbReference type="ARBA" id="ARBA00022737"/>
    </source>
</evidence>
<gene>
    <name evidence="4" type="ORF">Pyn_19185</name>
</gene>
<evidence type="ECO:0000313" key="5">
    <source>
        <dbReference type="Proteomes" id="UP000250321"/>
    </source>
</evidence>
<dbReference type="Gene3D" id="1.25.40.10">
    <property type="entry name" value="Tetratricopeptide repeat domain"/>
    <property type="match status" value="1"/>
</dbReference>
<comment type="similarity">
    <text evidence="1">Belongs to the PPR family. P subfamily.</text>
</comment>
<keyword evidence="5" id="KW-1185">Reference proteome</keyword>
<dbReference type="EMBL" id="PJQY01000233">
    <property type="protein sequence ID" value="PQQ15236.1"/>
    <property type="molecule type" value="Genomic_DNA"/>
</dbReference>
<feature type="repeat" description="PPR" evidence="3">
    <location>
        <begin position="9"/>
        <end position="43"/>
    </location>
</feature>
<dbReference type="AlphaFoldDB" id="A0A315ALQ9"/>
<dbReference type="InterPro" id="IPR002885">
    <property type="entry name" value="PPR_rpt"/>
</dbReference>
<keyword evidence="2" id="KW-0677">Repeat</keyword>
<comment type="caution">
    <text evidence="4">The sequence shown here is derived from an EMBL/GenBank/DDBJ whole genome shotgun (WGS) entry which is preliminary data.</text>
</comment>